<feature type="domain" description="EF-hand" evidence="4">
    <location>
        <begin position="89"/>
        <end position="124"/>
    </location>
</feature>
<dbReference type="SMART" id="SM00054">
    <property type="entry name" value="EFh"/>
    <property type="match status" value="2"/>
</dbReference>
<keyword evidence="3" id="KW-0732">Signal</keyword>
<dbReference type="PROSITE" id="PS50222">
    <property type="entry name" value="EF_HAND_2"/>
    <property type="match status" value="2"/>
</dbReference>
<feature type="domain" description="EF-hand" evidence="4">
    <location>
        <begin position="44"/>
        <end position="79"/>
    </location>
</feature>
<feature type="transmembrane region" description="Helical" evidence="2">
    <location>
        <begin position="182"/>
        <end position="203"/>
    </location>
</feature>
<dbReference type="InterPro" id="IPR011992">
    <property type="entry name" value="EF-hand-dom_pair"/>
</dbReference>
<accession>A0AAD2JNE5</accession>
<dbReference type="EMBL" id="CAKOGP040002302">
    <property type="protein sequence ID" value="CAJ1966597.1"/>
    <property type="molecule type" value="Genomic_DNA"/>
</dbReference>
<feature type="signal peptide" evidence="3">
    <location>
        <begin position="1"/>
        <end position="18"/>
    </location>
</feature>
<evidence type="ECO:0000313" key="5">
    <source>
        <dbReference type="EMBL" id="CAJ1966597.1"/>
    </source>
</evidence>
<dbReference type="SUPFAM" id="SSF47473">
    <property type="entry name" value="EF-hand"/>
    <property type="match status" value="1"/>
</dbReference>
<organism evidence="5 6">
    <name type="scientific">Cylindrotheca closterium</name>
    <dbReference type="NCBI Taxonomy" id="2856"/>
    <lineage>
        <taxon>Eukaryota</taxon>
        <taxon>Sar</taxon>
        <taxon>Stramenopiles</taxon>
        <taxon>Ochrophyta</taxon>
        <taxon>Bacillariophyta</taxon>
        <taxon>Bacillariophyceae</taxon>
        <taxon>Bacillariophycidae</taxon>
        <taxon>Bacillariales</taxon>
        <taxon>Bacillariaceae</taxon>
        <taxon>Cylindrotheca</taxon>
    </lineage>
</organism>
<evidence type="ECO:0000259" key="4">
    <source>
        <dbReference type="PROSITE" id="PS50222"/>
    </source>
</evidence>
<sequence>MKRLLPLCCLLWAPATLALKSSKQPPVTIPPSIPETTIQVSKSRFERYIDKVFASADSNKDGKINFTEVYELVLKIYVQLNRQAPVPPPSRETVMKVYQKSDENKDEYLTREEFEVVVKEVSERAFVRVAIMKLMKVVGAPLLAEYLIRTLAEKEWPSELVTTLVPAQYQEKVWPIISSRSFWRSVLIILGVAFLGHFVLGIVDMTISMVAGDEKRDTVVY</sequence>
<proteinExistence type="predicted"/>
<keyword evidence="6" id="KW-1185">Reference proteome</keyword>
<feature type="chain" id="PRO_5042141880" description="EF-hand domain-containing protein" evidence="3">
    <location>
        <begin position="19"/>
        <end position="221"/>
    </location>
</feature>
<keyword evidence="1" id="KW-0106">Calcium</keyword>
<dbReference type="PROSITE" id="PS00018">
    <property type="entry name" value="EF_HAND_1"/>
    <property type="match status" value="1"/>
</dbReference>
<name>A0AAD2JNE5_9STRA</name>
<evidence type="ECO:0000256" key="1">
    <source>
        <dbReference type="ARBA" id="ARBA00022837"/>
    </source>
</evidence>
<keyword evidence="2" id="KW-1133">Transmembrane helix</keyword>
<dbReference type="GO" id="GO:0005509">
    <property type="term" value="F:calcium ion binding"/>
    <property type="evidence" value="ECO:0007669"/>
    <property type="project" value="InterPro"/>
</dbReference>
<dbReference type="AlphaFoldDB" id="A0AAD2JNE5"/>
<keyword evidence="2" id="KW-0812">Transmembrane</keyword>
<gene>
    <name evidence="5" type="ORF">CYCCA115_LOCUS22182</name>
</gene>
<dbReference type="InterPro" id="IPR018247">
    <property type="entry name" value="EF_Hand_1_Ca_BS"/>
</dbReference>
<dbReference type="Gene3D" id="1.10.238.10">
    <property type="entry name" value="EF-hand"/>
    <property type="match status" value="1"/>
</dbReference>
<reference evidence="5" key="1">
    <citation type="submission" date="2023-08" db="EMBL/GenBank/DDBJ databases">
        <authorList>
            <person name="Audoor S."/>
            <person name="Bilcke G."/>
        </authorList>
    </citation>
    <scope>NUCLEOTIDE SEQUENCE</scope>
</reference>
<evidence type="ECO:0000313" key="6">
    <source>
        <dbReference type="Proteomes" id="UP001295423"/>
    </source>
</evidence>
<evidence type="ECO:0000256" key="3">
    <source>
        <dbReference type="SAM" id="SignalP"/>
    </source>
</evidence>
<comment type="caution">
    <text evidence="5">The sequence shown here is derived from an EMBL/GenBank/DDBJ whole genome shotgun (WGS) entry which is preliminary data.</text>
</comment>
<keyword evidence="2" id="KW-0472">Membrane</keyword>
<protein>
    <recommendedName>
        <fullName evidence="4">EF-hand domain-containing protein</fullName>
    </recommendedName>
</protein>
<evidence type="ECO:0000256" key="2">
    <source>
        <dbReference type="SAM" id="Phobius"/>
    </source>
</evidence>
<dbReference type="InterPro" id="IPR002048">
    <property type="entry name" value="EF_hand_dom"/>
</dbReference>
<dbReference type="Proteomes" id="UP001295423">
    <property type="component" value="Unassembled WGS sequence"/>
</dbReference>
<dbReference type="Pfam" id="PF13499">
    <property type="entry name" value="EF-hand_7"/>
    <property type="match status" value="1"/>
</dbReference>